<keyword evidence="6 9" id="KW-0012">Acyltransferase</keyword>
<dbReference type="InterPro" id="IPR032098">
    <property type="entry name" value="Acyltransf_C"/>
</dbReference>
<dbReference type="InterPro" id="IPR002123">
    <property type="entry name" value="Plipid/glycerol_acylTrfase"/>
</dbReference>
<evidence type="ECO:0000259" key="8">
    <source>
        <dbReference type="SMART" id="SM00563"/>
    </source>
</evidence>
<keyword evidence="7" id="KW-1133">Transmembrane helix</keyword>
<dbReference type="Pfam" id="PF01553">
    <property type="entry name" value="Acyltransferase"/>
    <property type="match status" value="1"/>
</dbReference>
<protein>
    <submittedName>
        <fullName evidence="9">Putative lysocardiolipin acyltransferase 1</fullName>
    </submittedName>
</protein>
<accession>A0A2U9CKL1</accession>
<dbReference type="GO" id="GO:0016746">
    <property type="term" value="F:acyltransferase activity"/>
    <property type="evidence" value="ECO:0007669"/>
    <property type="project" value="UniProtKB-KW"/>
</dbReference>
<dbReference type="PRINTS" id="PR01881">
    <property type="entry name" value="LBHPROTEIN"/>
</dbReference>
<feature type="transmembrane region" description="Helical" evidence="7">
    <location>
        <begin position="241"/>
        <end position="263"/>
    </location>
</feature>
<evidence type="ECO:0000256" key="4">
    <source>
        <dbReference type="ARBA" id="ARBA00023209"/>
    </source>
</evidence>
<dbReference type="PANTHER" id="PTHR10983">
    <property type="entry name" value="1-ACYLGLYCEROL-3-PHOSPHATE ACYLTRANSFERASE-RELATED"/>
    <property type="match status" value="1"/>
</dbReference>
<keyword evidence="7" id="KW-0812">Transmembrane</keyword>
<keyword evidence="4" id="KW-0594">Phospholipid biosynthesis</keyword>
<dbReference type="SMART" id="SM00563">
    <property type="entry name" value="PlsC"/>
    <property type="match status" value="1"/>
</dbReference>
<dbReference type="InterPro" id="IPR038990">
    <property type="entry name" value="LBH_dom"/>
</dbReference>
<evidence type="ECO:0000256" key="1">
    <source>
        <dbReference type="ARBA" id="ARBA00008655"/>
    </source>
</evidence>
<comment type="similarity">
    <text evidence="1">Belongs to the 1-acyl-sn-glycerol-3-phosphate acyltransferase family.</text>
</comment>
<dbReference type="CDD" id="cd07990">
    <property type="entry name" value="LPLAT_LCLAT1-like"/>
    <property type="match status" value="1"/>
</dbReference>
<dbReference type="GO" id="GO:0005783">
    <property type="term" value="C:endoplasmic reticulum"/>
    <property type="evidence" value="ECO:0007669"/>
    <property type="project" value="TreeGrafter"/>
</dbReference>
<dbReference type="GO" id="GO:0006355">
    <property type="term" value="P:regulation of DNA-templated transcription"/>
    <property type="evidence" value="ECO:0007669"/>
    <property type="project" value="InterPro"/>
</dbReference>
<dbReference type="SUPFAM" id="SSF69593">
    <property type="entry name" value="Glycerol-3-phosphate (1)-acyltransferase"/>
    <property type="match status" value="1"/>
</dbReference>
<dbReference type="InterPro" id="IPR013294">
    <property type="entry name" value="LBH"/>
</dbReference>
<dbReference type="Pfam" id="PF16076">
    <property type="entry name" value="Acyltransf_C"/>
    <property type="match status" value="1"/>
</dbReference>
<proteinExistence type="inferred from homology"/>
<dbReference type="Pfam" id="PF15317">
    <property type="entry name" value="Lbh"/>
    <property type="match status" value="1"/>
</dbReference>
<dbReference type="PANTHER" id="PTHR10983:SF16">
    <property type="entry name" value="LYSOCARDIOLIPIN ACYLTRANSFERASE 1"/>
    <property type="match status" value="1"/>
</dbReference>
<evidence type="ECO:0000256" key="6">
    <source>
        <dbReference type="ARBA" id="ARBA00023315"/>
    </source>
</evidence>
<organism evidence="9 10">
    <name type="scientific">Scophthalmus maximus</name>
    <name type="common">Turbot</name>
    <name type="synonym">Psetta maxima</name>
    <dbReference type="NCBI Taxonomy" id="52904"/>
    <lineage>
        <taxon>Eukaryota</taxon>
        <taxon>Metazoa</taxon>
        <taxon>Chordata</taxon>
        <taxon>Craniata</taxon>
        <taxon>Vertebrata</taxon>
        <taxon>Euteleostomi</taxon>
        <taxon>Actinopterygii</taxon>
        <taxon>Neopterygii</taxon>
        <taxon>Teleostei</taxon>
        <taxon>Neoteleostei</taxon>
        <taxon>Acanthomorphata</taxon>
        <taxon>Carangaria</taxon>
        <taxon>Pleuronectiformes</taxon>
        <taxon>Pleuronectoidei</taxon>
        <taxon>Scophthalmidae</taxon>
        <taxon>Scophthalmus</taxon>
    </lineage>
</organism>
<evidence type="ECO:0000256" key="7">
    <source>
        <dbReference type="SAM" id="Phobius"/>
    </source>
</evidence>
<feature type="transmembrane region" description="Helical" evidence="7">
    <location>
        <begin position="507"/>
        <end position="525"/>
    </location>
</feature>
<reference evidence="9 10" key="1">
    <citation type="submission" date="2017-12" db="EMBL/GenBank/DDBJ databases">
        <title>Integrating genomic resources of turbot (Scophthalmus maximus) in depth evaluation of genetic and physical mapping variation across individuals.</title>
        <authorList>
            <person name="Martinez P."/>
        </authorList>
    </citation>
    <scope>NUCLEOTIDE SEQUENCE [LARGE SCALE GENOMIC DNA]</scope>
</reference>
<evidence type="ECO:0000313" key="9">
    <source>
        <dbReference type="EMBL" id="AWP16319.1"/>
    </source>
</evidence>
<evidence type="ECO:0000256" key="3">
    <source>
        <dbReference type="ARBA" id="ARBA00022679"/>
    </source>
</evidence>
<keyword evidence="3 9" id="KW-0808">Transferase</keyword>
<gene>
    <name evidence="9" type="ORF">SMAX5B_021938</name>
</gene>
<dbReference type="GO" id="GO:0036149">
    <property type="term" value="P:phosphatidylinositol acyl-chain remodeling"/>
    <property type="evidence" value="ECO:0007669"/>
    <property type="project" value="TreeGrafter"/>
</dbReference>
<keyword evidence="5" id="KW-1208">Phospholipid metabolism</keyword>
<keyword evidence="2" id="KW-0444">Lipid biosynthesis</keyword>
<keyword evidence="7" id="KW-0472">Membrane</keyword>
<dbReference type="GO" id="GO:0008654">
    <property type="term" value="P:phospholipid biosynthetic process"/>
    <property type="evidence" value="ECO:0007669"/>
    <property type="project" value="UniProtKB-KW"/>
</dbReference>
<dbReference type="EMBL" id="CP026259">
    <property type="protein sequence ID" value="AWP16319.1"/>
    <property type="molecule type" value="Genomic_DNA"/>
</dbReference>
<sequence>MASRSISLSISNEMARSLLTSSRTGTEATRIDQWLFCLCVRQVRRTEPLVVVVVRVISSPNHATPPCCSTHSCFLRDTSCGELPPKIGKCHSTPVFVPTQDMTEVMINSTPMEDMRLSPSKDRLSFQIFPDPSDFDRCCKLKDRLPSIVVEPTEGEVESGELRWPPEEFLTRNAKLAFTLSRVRCCSSVAISTNMAVSLRGLYFVVTLFLGSFFGSVFMLGPFLPLMLVSPAWYRWITDRIVATWLTLPVSLLELVFGVKVVITGDGFIPGERSVIIMNHRTRLDWMFLWCCLLRYSYLRLEKICLKAALKAVPGFGWAMQVACFVFIQRRWEDDKKHLENMLDYFCDIREPLQLLLFPEGTDLTENTRAKSDAFAAKNSLPNFEYVLHPRTTGFTFIVDRLRKGDNLDAVHDITVAYPKNIPQTERHLILGLFPREIHFHVRRYPVASLPSSSDLESWCRERWAEKECRLRDFYSGQPRGFDREGVARVPPCKSELRVSLIKAASLLYWSSFIALCFTGLWLWAPFRLFCLVMVGVFMAQQRLVGGVELLELACHRYWKSTAADAGDKKKVMDGKVQ</sequence>
<name>A0A2U9CKL1_SCOMX</name>
<feature type="domain" description="Phospholipid/glycerol acyltransferase" evidence="8">
    <location>
        <begin position="274"/>
        <end position="396"/>
    </location>
</feature>
<dbReference type="AlphaFoldDB" id="A0A2U9CKL1"/>
<evidence type="ECO:0000256" key="2">
    <source>
        <dbReference type="ARBA" id="ARBA00022516"/>
    </source>
</evidence>
<keyword evidence="10" id="KW-1185">Reference proteome</keyword>
<dbReference type="STRING" id="52904.ENSSMAP00000030237"/>
<dbReference type="Proteomes" id="UP000246464">
    <property type="component" value="Chromosome 17"/>
</dbReference>
<keyword evidence="4" id="KW-0443">Lipid metabolism</keyword>
<evidence type="ECO:0000313" key="10">
    <source>
        <dbReference type="Proteomes" id="UP000246464"/>
    </source>
</evidence>
<evidence type="ECO:0000256" key="5">
    <source>
        <dbReference type="ARBA" id="ARBA00023264"/>
    </source>
</evidence>
<feature type="transmembrane region" description="Helical" evidence="7">
    <location>
        <begin position="201"/>
        <end position="221"/>
    </location>
</feature>